<evidence type="ECO:0000256" key="2">
    <source>
        <dbReference type="ARBA" id="ARBA00004496"/>
    </source>
</evidence>
<keyword evidence="3" id="KW-0963">Cytoplasm</keyword>
<evidence type="ECO:0000256" key="11">
    <source>
        <dbReference type="PROSITE-ProRule" id="PRU00221"/>
    </source>
</evidence>
<evidence type="ECO:0000256" key="4">
    <source>
        <dbReference type="ARBA" id="ARBA00022574"/>
    </source>
</evidence>
<dbReference type="Pfam" id="PF00400">
    <property type="entry name" value="WD40"/>
    <property type="match status" value="8"/>
</dbReference>
<comment type="subcellular location">
    <subcellularLocation>
        <location evidence="1">Cell projection</location>
        <location evidence="1">Cilium</location>
        <location evidence="1">Flagellum</location>
    </subcellularLocation>
    <subcellularLocation>
        <location evidence="2">Cytoplasm</location>
    </subcellularLocation>
</comment>
<dbReference type="PROSITE" id="PS50294">
    <property type="entry name" value="WD_REPEATS_REGION"/>
    <property type="match status" value="4"/>
</dbReference>
<comment type="caution">
    <text evidence="12">The sequence shown here is derived from an EMBL/GenBank/DDBJ whole genome shotgun (WGS) entry which is preliminary data.</text>
</comment>
<dbReference type="GO" id="GO:0005930">
    <property type="term" value="C:axoneme"/>
    <property type="evidence" value="ECO:0007669"/>
    <property type="project" value="UniProtKB-ARBA"/>
</dbReference>
<dbReference type="STRING" id="1890364.A0A2P6N909"/>
<dbReference type="InterPro" id="IPR050630">
    <property type="entry name" value="WD_repeat_EMAP"/>
</dbReference>
<keyword evidence="13" id="KW-1185">Reference proteome</keyword>
<dbReference type="PROSITE" id="PS50082">
    <property type="entry name" value="WD_REPEATS_2"/>
    <property type="match status" value="5"/>
</dbReference>
<dbReference type="SMART" id="SM00320">
    <property type="entry name" value="WD40"/>
    <property type="match status" value="9"/>
</dbReference>
<comment type="similarity">
    <text evidence="9">Belongs to the CFAP52 family.</text>
</comment>
<accession>A0A2P6N909</accession>
<feature type="repeat" description="WD" evidence="11">
    <location>
        <begin position="459"/>
        <end position="494"/>
    </location>
</feature>
<protein>
    <recommendedName>
        <fullName evidence="10">Cilia- and flagella-associated protein 52</fullName>
    </recommendedName>
</protein>
<dbReference type="EMBL" id="MDYQ01000149">
    <property type="protein sequence ID" value="PRP80433.1"/>
    <property type="molecule type" value="Genomic_DNA"/>
</dbReference>
<keyword evidence="8" id="KW-0966">Cell projection</keyword>
<dbReference type="OrthoDB" id="6252103at2759"/>
<feature type="repeat" description="WD" evidence="11">
    <location>
        <begin position="109"/>
        <end position="147"/>
    </location>
</feature>
<evidence type="ECO:0000256" key="3">
    <source>
        <dbReference type="ARBA" id="ARBA00022490"/>
    </source>
</evidence>
<dbReference type="Gene3D" id="2.130.10.10">
    <property type="entry name" value="YVTN repeat-like/Quinoprotein amine dehydrogenase"/>
    <property type="match status" value="3"/>
</dbReference>
<dbReference type="InParanoid" id="A0A2P6N909"/>
<feature type="repeat" description="WD" evidence="11">
    <location>
        <begin position="330"/>
        <end position="371"/>
    </location>
</feature>
<evidence type="ECO:0000256" key="5">
    <source>
        <dbReference type="ARBA" id="ARBA00022737"/>
    </source>
</evidence>
<gene>
    <name evidence="12" type="ORF">PROFUN_11888</name>
</gene>
<dbReference type="AlphaFoldDB" id="A0A2P6N909"/>
<keyword evidence="6" id="KW-0282">Flagellum</keyword>
<dbReference type="FunFam" id="2.130.10.10:FF:001320">
    <property type="entry name" value="Predicted protein"/>
    <property type="match status" value="1"/>
</dbReference>
<dbReference type="SUPFAM" id="SSF50978">
    <property type="entry name" value="WD40 repeat-like"/>
    <property type="match status" value="2"/>
</dbReference>
<evidence type="ECO:0000256" key="6">
    <source>
        <dbReference type="ARBA" id="ARBA00022846"/>
    </source>
</evidence>
<keyword evidence="4 11" id="KW-0853">WD repeat</keyword>
<dbReference type="InterPro" id="IPR019775">
    <property type="entry name" value="WD40_repeat_CS"/>
</dbReference>
<dbReference type="GO" id="GO:0031514">
    <property type="term" value="C:motile cilium"/>
    <property type="evidence" value="ECO:0007669"/>
    <property type="project" value="UniProtKB-SubCell"/>
</dbReference>
<dbReference type="PRINTS" id="PR00320">
    <property type="entry name" value="GPROTEINBRPT"/>
</dbReference>
<evidence type="ECO:0000313" key="13">
    <source>
        <dbReference type="Proteomes" id="UP000241769"/>
    </source>
</evidence>
<sequence>MARLELNLTIGYSGKVPTSLLLHPKENDLVYLMGGTVIAKNLRTKEQRCRSQKLQPSNIIRLFQGQSDALSCVAISKSGKYLAAGQNTRQSKSDVIVWDYESGQLIHRLSVHKSSVGAVAFSPNDNYLISLGGLDDGTLALWDLKTGLPICGATASRESAGHTLCLAFSHHNDHVFVTAGEYIVRAWEFDPVAKKLRNTECKLGSLKRVVQCVTIDEKDENIYCGTTTGDVLEISLESKLYRRSGPTKGPLTKGVSSLQLFGNDLLAGSGAGTIAVLNKDTLSTTKLVDVSGESNSQITSIASKDEEVYFGTGDSNIYSMDRSWKPAAYSRNHSSSIHSIAFAHEYSRLFCTSSQGDIRIWNAENGQELVQIAVGNIDCTCLAVSKDGSLILSGWSDGKVRAFGPQTGKLVWSIHDAHQDGITTLAHVAEGNRLLTGGKDGHIRVWNISHSTRSLVTSLKEHKGKIVSIQVNAEGDECVSTSADGSTVVWDLNTFNRKSCVISDHAGKALAVLPDYTQYIHSGVGKKVSFHNCSDGETLRTVEAGGVIHSLALSKDGKYFVSGGEDRLLRFWDYETGRCLVKGDAHSAPITQVAFSPDGRTIVSAR</sequence>
<reference evidence="12 13" key="1">
    <citation type="journal article" date="2018" name="Genome Biol. Evol.">
        <title>Multiple Roots of Fruiting Body Formation in Amoebozoa.</title>
        <authorList>
            <person name="Hillmann F."/>
            <person name="Forbes G."/>
            <person name="Novohradska S."/>
            <person name="Ferling I."/>
            <person name="Riege K."/>
            <person name="Groth M."/>
            <person name="Westermann M."/>
            <person name="Marz M."/>
            <person name="Spaller T."/>
            <person name="Winckler T."/>
            <person name="Schaap P."/>
            <person name="Glockner G."/>
        </authorList>
    </citation>
    <scope>NUCLEOTIDE SEQUENCE [LARGE SCALE GENOMIC DNA]</scope>
    <source>
        <strain evidence="12 13">Jena</strain>
    </source>
</reference>
<keyword evidence="7" id="KW-0969">Cilium</keyword>
<evidence type="ECO:0000256" key="9">
    <source>
        <dbReference type="ARBA" id="ARBA00029456"/>
    </source>
</evidence>
<proteinExistence type="inferred from homology"/>
<name>A0A2P6N909_9EUKA</name>
<dbReference type="PANTHER" id="PTHR13720">
    <property type="entry name" value="WD-40 REPEAT PROTEIN"/>
    <property type="match status" value="1"/>
</dbReference>
<feature type="repeat" description="WD" evidence="11">
    <location>
        <begin position="415"/>
        <end position="456"/>
    </location>
</feature>
<dbReference type="InterPro" id="IPR001680">
    <property type="entry name" value="WD40_rpt"/>
</dbReference>
<evidence type="ECO:0000256" key="1">
    <source>
        <dbReference type="ARBA" id="ARBA00004230"/>
    </source>
</evidence>
<dbReference type="PROSITE" id="PS00678">
    <property type="entry name" value="WD_REPEATS_1"/>
    <property type="match status" value="3"/>
</dbReference>
<evidence type="ECO:0000256" key="10">
    <source>
        <dbReference type="ARBA" id="ARBA00029552"/>
    </source>
</evidence>
<feature type="repeat" description="WD" evidence="11">
    <location>
        <begin position="548"/>
        <end position="582"/>
    </location>
</feature>
<evidence type="ECO:0000256" key="7">
    <source>
        <dbReference type="ARBA" id="ARBA00023069"/>
    </source>
</evidence>
<evidence type="ECO:0000256" key="8">
    <source>
        <dbReference type="ARBA" id="ARBA00023273"/>
    </source>
</evidence>
<evidence type="ECO:0000313" key="12">
    <source>
        <dbReference type="EMBL" id="PRP80433.1"/>
    </source>
</evidence>
<keyword evidence="5" id="KW-0677">Repeat</keyword>
<dbReference type="Proteomes" id="UP000241769">
    <property type="component" value="Unassembled WGS sequence"/>
</dbReference>
<dbReference type="InterPro" id="IPR020472">
    <property type="entry name" value="WD40_PAC1"/>
</dbReference>
<dbReference type="InterPro" id="IPR015943">
    <property type="entry name" value="WD40/YVTN_repeat-like_dom_sf"/>
</dbReference>
<dbReference type="PANTHER" id="PTHR13720:SF14">
    <property type="entry name" value="CILIA- AND FLAGELLA-ASSOCIATED PROTEIN 52"/>
    <property type="match status" value="1"/>
</dbReference>
<organism evidence="12 13">
    <name type="scientific">Planoprotostelium fungivorum</name>
    <dbReference type="NCBI Taxonomy" id="1890364"/>
    <lineage>
        <taxon>Eukaryota</taxon>
        <taxon>Amoebozoa</taxon>
        <taxon>Evosea</taxon>
        <taxon>Variosea</taxon>
        <taxon>Cavosteliida</taxon>
        <taxon>Cavosteliaceae</taxon>
        <taxon>Planoprotostelium</taxon>
    </lineage>
</organism>
<dbReference type="InterPro" id="IPR036322">
    <property type="entry name" value="WD40_repeat_dom_sf"/>
</dbReference>